<accession>D8RAT8</accession>
<dbReference type="AlphaFoldDB" id="D8RAT8"/>
<proteinExistence type="predicted"/>
<reference evidence="3 4" key="1">
    <citation type="journal article" date="2011" name="Science">
        <title>The Selaginella genome identifies genetic changes associated with the evolution of vascular plants.</title>
        <authorList>
            <person name="Banks J.A."/>
            <person name="Nishiyama T."/>
            <person name="Hasebe M."/>
            <person name="Bowman J.L."/>
            <person name="Gribskov M."/>
            <person name="dePamphilis C."/>
            <person name="Albert V.A."/>
            <person name="Aono N."/>
            <person name="Aoyama T."/>
            <person name="Ambrose B.A."/>
            <person name="Ashton N.W."/>
            <person name="Axtell M.J."/>
            <person name="Barker E."/>
            <person name="Barker M.S."/>
            <person name="Bennetzen J.L."/>
            <person name="Bonawitz N.D."/>
            <person name="Chapple C."/>
            <person name="Cheng C."/>
            <person name="Correa L.G."/>
            <person name="Dacre M."/>
            <person name="DeBarry J."/>
            <person name="Dreyer I."/>
            <person name="Elias M."/>
            <person name="Engstrom E.M."/>
            <person name="Estelle M."/>
            <person name="Feng L."/>
            <person name="Finet C."/>
            <person name="Floyd S.K."/>
            <person name="Frommer W.B."/>
            <person name="Fujita T."/>
            <person name="Gramzow L."/>
            <person name="Gutensohn M."/>
            <person name="Harholt J."/>
            <person name="Hattori M."/>
            <person name="Heyl A."/>
            <person name="Hirai T."/>
            <person name="Hiwatashi Y."/>
            <person name="Ishikawa M."/>
            <person name="Iwata M."/>
            <person name="Karol K.G."/>
            <person name="Koehler B."/>
            <person name="Kolukisaoglu U."/>
            <person name="Kubo M."/>
            <person name="Kurata T."/>
            <person name="Lalonde S."/>
            <person name="Li K."/>
            <person name="Li Y."/>
            <person name="Litt A."/>
            <person name="Lyons E."/>
            <person name="Manning G."/>
            <person name="Maruyama T."/>
            <person name="Michael T.P."/>
            <person name="Mikami K."/>
            <person name="Miyazaki S."/>
            <person name="Morinaga S."/>
            <person name="Murata T."/>
            <person name="Mueller-Roeber B."/>
            <person name="Nelson D.R."/>
            <person name="Obara M."/>
            <person name="Oguri Y."/>
            <person name="Olmstead R.G."/>
            <person name="Onodera N."/>
            <person name="Petersen B.L."/>
            <person name="Pils B."/>
            <person name="Prigge M."/>
            <person name="Rensing S.A."/>
            <person name="Riano-Pachon D.M."/>
            <person name="Roberts A.W."/>
            <person name="Sato Y."/>
            <person name="Scheller H.V."/>
            <person name="Schulz B."/>
            <person name="Schulz C."/>
            <person name="Shakirov E.V."/>
            <person name="Shibagaki N."/>
            <person name="Shinohara N."/>
            <person name="Shippen D.E."/>
            <person name="Soerensen I."/>
            <person name="Sotooka R."/>
            <person name="Sugimoto N."/>
            <person name="Sugita M."/>
            <person name="Sumikawa N."/>
            <person name="Tanurdzic M."/>
            <person name="Theissen G."/>
            <person name="Ulvskov P."/>
            <person name="Wakazuki S."/>
            <person name="Weng J.K."/>
            <person name="Willats W.W."/>
            <person name="Wipf D."/>
            <person name="Wolf P.G."/>
            <person name="Yang L."/>
            <person name="Zimmer A.D."/>
            <person name="Zhu Q."/>
            <person name="Mitros T."/>
            <person name="Hellsten U."/>
            <person name="Loque D."/>
            <person name="Otillar R."/>
            <person name="Salamov A."/>
            <person name="Schmutz J."/>
            <person name="Shapiro H."/>
            <person name="Lindquist E."/>
            <person name="Lucas S."/>
            <person name="Rokhsar D."/>
            <person name="Grigoriev I.V."/>
        </authorList>
    </citation>
    <scope>NUCLEOTIDE SEQUENCE [LARGE SCALE GENOMIC DNA]</scope>
</reference>
<dbReference type="EMBL" id="GL377575">
    <property type="protein sequence ID" value="EFJ30686.1"/>
    <property type="molecule type" value="Genomic_DNA"/>
</dbReference>
<dbReference type="PANTHER" id="PTHR36739:SF1">
    <property type="entry name" value="D-TAGATOSE-1,6-BISPHOSPHATE ALDOLASE SUBUNIT"/>
    <property type="match status" value="1"/>
</dbReference>
<dbReference type="KEGG" id="smo:SELMODRAFT_409238"/>
<dbReference type="OrthoDB" id="2018054at2759"/>
<keyword evidence="4" id="KW-1185">Reference proteome</keyword>
<dbReference type="Gramene" id="EFJ30686">
    <property type="protein sequence ID" value="EFJ30686"/>
    <property type="gene ID" value="SELMODRAFT_409238"/>
</dbReference>
<sequence>MDVLALSQPFNLGAGFQGPWIHHSSTRRSPLHARFDGSNLMLGSASGRRSARPCASSDDNLSSEDSYGPYPWDSSWQNSDAVEWMQGDTITLFTSEGLVRIGGSRFARPVSSSRKKQRLRRFREEQYMDPKQELCLGAVFDIAATNGLDLGRRFCVFGFCRSVEMLSDVVEDTVLEQGGEVVIAAKLTSSDLHEKLKMTVAIPLLWGVPPGLENLNQAIRCGGGIVEKAYYSWTFF</sequence>
<dbReference type="PANTHER" id="PTHR36739">
    <property type="entry name" value="D-TAGATOSE-1,6-BISPHOSPHATE ALDOLASE SUBUNIT"/>
    <property type="match status" value="1"/>
</dbReference>
<dbReference type="FunCoup" id="D8RAT8">
    <property type="interactions" value="518"/>
</dbReference>
<dbReference type="eggNOG" id="ENOG502QRJB">
    <property type="taxonomic scope" value="Eukaryota"/>
</dbReference>
<dbReference type="Proteomes" id="UP000001514">
    <property type="component" value="Unassembled WGS sequence"/>
</dbReference>
<feature type="domain" description="DUF7811" evidence="2">
    <location>
        <begin position="114"/>
        <end position="236"/>
    </location>
</feature>
<protein>
    <recommendedName>
        <fullName evidence="2">DUF7811 domain-containing protein</fullName>
    </recommendedName>
</protein>
<gene>
    <name evidence="3" type="ORF">SELMODRAFT_409238</name>
</gene>
<dbReference type="Pfam" id="PF25103">
    <property type="entry name" value="DUF7811"/>
    <property type="match status" value="1"/>
</dbReference>
<evidence type="ECO:0000256" key="1">
    <source>
        <dbReference type="SAM" id="MobiDB-lite"/>
    </source>
</evidence>
<feature type="region of interest" description="Disordered" evidence="1">
    <location>
        <begin position="44"/>
        <end position="66"/>
    </location>
</feature>
<organism evidence="4">
    <name type="scientific">Selaginella moellendorffii</name>
    <name type="common">Spikemoss</name>
    <dbReference type="NCBI Taxonomy" id="88036"/>
    <lineage>
        <taxon>Eukaryota</taxon>
        <taxon>Viridiplantae</taxon>
        <taxon>Streptophyta</taxon>
        <taxon>Embryophyta</taxon>
        <taxon>Tracheophyta</taxon>
        <taxon>Lycopodiopsida</taxon>
        <taxon>Selaginellales</taxon>
        <taxon>Selaginellaceae</taxon>
        <taxon>Selaginella</taxon>
    </lineage>
</organism>
<evidence type="ECO:0000259" key="2">
    <source>
        <dbReference type="Pfam" id="PF25103"/>
    </source>
</evidence>
<name>D8RAT8_SELML</name>
<dbReference type="HOGENOM" id="CLU_080836_0_0_1"/>
<evidence type="ECO:0000313" key="4">
    <source>
        <dbReference type="Proteomes" id="UP000001514"/>
    </source>
</evidence>
<evidence type="ECO:0000313" key="3">
    <source>
        <dbReference type="EMBL" id="EFJ30686.1"/>
    </source>
</evidence>
<dbReference type="OMA" id="DYMDTEQ"/>
<dbReference type="InParanoid" id="D8RAT8"/>
<dbReference type="InterPro" id="IPR056713">
    <property type="entry name" value="DUF7811"/>
</dbReference>